<dbReference type="AlphaFoldDB" id="K6ZS93"/>
<gene>
    <name evidence="1" type="ORF">GPLA_0782</name>
</gene>
<accession>K6ZS93</accession>
<organism evidence="1 2">
    <name type="scientific">Paraglaciecola polaris LMG 21857</name>
    <dbReference type="NCBI Taxonomy" id="1129793"/>
    <lineage>
        <taxon>Bacteria</taxon>
        <taxon>Pseudomonadati</taxon>
        <taxon>Pseudomonadota</taxon>
        <taxon>Gammaproteobacteria</taxon>
        <taxon>Alteromonadales</taxon>
        <taxon>Alteromonadaceae</taxon>
        <taxon>Paraglaciecola</taxon>
    </lineage>
</organism>
<protein>
    <submittedName>
        <fullName evidence="1">Uncharacterized protein</fullName>
    </submittedName>
</protein>
<reference evidence="2" key="1">
    <citation type="journal article" date="2014" name="Environ. Microbiol.">
        <title>Comparative genomics of the marine bacterial genus Glaciecola reveals the high degree of genomic diversity and genomic characteristic for cold adaptation.</title>
        <authorList>
            <person name="Qin Q.L."/>
            <person name="Xie B.B."/>
            <person name="Yu Y."/>
            <person name="Shu Y.L."/>
            <person name="Rong J.C."/>
            <person name="Zhang Y.J."/>
            <person name="Zhao D.L."/>
            <person name="Chen X.L."/>
            <person name="Zhang X.Y."/>
            <person name="Chen B."/>
            <person name="Zhou B.C."/>
            <person name="Zhang Y.Z."/>
        </authorList>
    </citation>
    <scope>NUCLEOTIDE SEQUENCE [LARGE SCALE GENOMIC DNA]</scope>
    <source>
        <strain evidence="2">LMG 21857</strain>
    </source>
</reference>
<dbReference type="EMBL" id="BAER01000018">
    <property type="protein sequence ID" value="GAC31698.1"/>
    <property type="molecule type" value="Genomic_DNA"/>
</dbReference>
<evidence type="ECO:0000313" key="1">
    <source>
        <dbReference type="EMBL" id="GAC31698.1"/>
    </source>
</evidence>
<evidence type="ECO:0000313" key="2">
    <source>
        <dbReference type="Proteomes" id="UP000006322"/>
    </source>
</evidence>
<proteinExistence type="predicted"/>
<dbReference type="Proteomes" id="UP000006322">
    <property type="component" value="Unassembled WGS sequence"/>
</dbReference>
<name>K6ZS93_9ALTE</name>
<keyword evidence="2" id="KW-1185">Reference proteome</keyword>
<sequence>MLNFQFTQGRDNRFISTRSNPPCLFNFFVELFVALFVAQDVTHQL</sequence>
<comment type="caution">
    <text evidence="1">The sequence shown here is derived from an EMBL/GenBank/DDBJ whole genome shotgun (WGS) entry which is preliminary data.</text>
</comment>